<dbReference type="GO" id="GO:0008239">
    <property type="term" value="F:dipeptidyl-peptidase activity"/>
    <property type="evidence" value="ECO:0007669"/>
    <property type="project" value="TreeGrafter"/>
</dbReference>
<feature type="signal peptide" evidence="6">
    <location>
        <begin position="1"/>
        <end position="19"/>
    </location>
</feature>
<dbReference type="SUPFAM" id="SSF53474">
    <property type="entry name" value="alpha/beta-Hydrolases"/>
    <property type="match status" value="1"/>
</dbReference>
<dbReference type="InterPro" id="IPR008758">
    <property type="entry name" value="Peptidase_S28"/>
</dbReference>
<dbReference type="InterPro" id="IPR029058">
    <property type="entry name" value="AB_hydrolase_fold"/>
</dbReference>
<keyword evidence="4" id="KW-0378">Hydrolase</keyword>
<keyword evidence="2" id="KW-0645">Protease</keyword>
<keyword evidence="8" id="KW-1185">Reference proteome</keyword>
<evidence type="ECO:0000313" key="7">
    <source>
        <dbReference type="EMBL" id="KAJ9606031.1"/>
    </source>
</evidence>
<dbReference type="AlphaFoldDB" id="A0AA38X394"/>
<evidence type="ECO:0000313" key="8">
    <source>
        <dbReference type="Proteomes" id="UP001172673"/>
    </source>
</evidence>
<evidence type="ECO:0000256" key="6">
    <source>
        <dbReference type="SAM" id="SignalP"/>
    </source>
</evidence>
<reference evidence="7" key="1">
    <citation type="submission" date="2022-10" db="EMBL/GenBank/DDBJ databases">
        <title>Culturing micro-colonial fungi from biological soil crusts in the Mojave desert and describing Neophaeococcomyces mojavensis, and introducing the new genera and species Taxawa tesnikishii.</title>
        <authorList>
            <person name="Kurbessoian T."/>
            <person name="Stajich J.E."/>
        </authorList>
    </citation>
    <scope>NUCLEOTIDE SEQUENCE</scope>
    <source>
        <strain evidence="7">TK_41</strain>
    </source>
</reference>
<accession>A0AA38X394</accession>
<keyword evidence="3 6" id="KW-0732">Signal</keyword>
<dbReference type="Gene3D" id="3.40.50.1820">
    <property type="entry name" value="alpha/beta hydrolase"/>
    <property type="match status" value="1"/>
</dbReference>
<organism evidence="7 8">
    <name type="scientific">Cladophialophora chaetospira</name>
    <dbReference type="NCBI Taxonomy" id="386627"/>
    <lineage>
        <taxon>Eukaryota</taxon>
        <taxon>Fungi</taxon>
        <taxon>Dikarya</taxon>
        <taxon>Ascomycota</taxon>
        <taxon>Pezizomycotina</taxon>
        <taxon>Eurotiomycetes</taxon>
        <taxon>Chaetothyriomycetidae</taxon>
        <taxon>Chaetothyriales</taxon>
        <taxon>Herpotrichiellaceae</taxon>
        <taxon>Cladophialophora</taxon>
    </lineage>
</organism>
<evidence type="ECO:0000256" key="4">
    <source>
        <dbReference type="ARBA" id="ARBA00022801"/>
    </source>
</evidence>
<feature type="chain" id="PRO_5041265446" description="Peptidase S28" evidence="6">
    <location>
        <begin position="20"/>
        <end position="440"/>
    </location>
</feature>
<dbReference type="GO" id="GO:0006508">
    <property type="term" value="P:proteolysis"/>
    <property type="evidence" value="ECO:0007669"/>
    <property type="project" value="UniProtKB-KW"/>
</dbReference>
<evidence type="ECO:0000256" key="1">
    <source>
        <dbReference type="ARBA" id="ARBA00011079"/>
    </source>
</evidence>
<gene>
    <name evidence="7" type="ORF">H2200_009880</name>
</gene>
<comment type="caution">
    <text evidence="7">The sequence shown here is derived from an EMBL/GenBank/DDBJ whole genome shotgun (WGS) entry which is preliminary data.</text>
</comment>
<evidence type="ECO:0008006" key="9">
    <source>
        <dbReference type="Google" id="ProtNLM"/>
    </source>
</evidence>
<dbReference type="Proteomes" id="UP001172673">
    <property type="component" value="Unassembled WGS sequence"/>
</dbReference>
<comment type="similarity">
    <text evidence="1">Belongs to the peptidase S28 family.</text>
</comment>
<dbReference type="GO" id="GO:0070008">
    <property type="term" value="F:serine-type exopeptidase activity"/>
    <property type="evidence" value="ECO:0007669"/>
    <property type="project" value="InterPro"/>
</dbReference>
<proteinExistence type="inferred from homology"/>
<keyword evidence="5" id="KW-0325">Glycoprotein</keyword>
<dbReference type="PANTHER" id="PTHR11010:SF38">
    <property type="entry name" value="LYSOSOMAL PRO-X CARBOXYPEPTIDASE"/>
    <property type="match status" value="1"/>
</dbReference>
<evidence type="ECO:0000256" key="5">
    <source>
        <dbReference type="ARBA" id="ARBA00023180"/>
    </source>
</evidence>
<dbReference type="PANTHER" id="PTHR11010">
    <property type="entry name" value="PROTEASE S28 PRO-X CARBOXYPEPTIDASE-RELATED"/>
    <property type="match status" value="1"/>
</dbReference>
<name>A0AA38X394_9EURO</name>
<evidence type="ECO:0000256" key="2">
    <source>
        <dbReference type="ARBA" id="ARBA00022670"/>
    </source>
</evidence>
<sequence>MRLFQALCLLTGDTTAVLAQGLPPGAYTPPAANFTQKLNHGSNDGITFQQLYQLDTSNFKPGGPILFHQGEEGPMKPIASKVFSDYAPKLGGIVATLEHRFFGTSYPHGTSWDNTTTAQYSPLTLDNVLQDSVAFVKWLKKTIPGAGSSKVIISGGSYGGFLATQARIRHPDKFYGALALSPPLTSFGASATIEDNPYKFAVQDWMANVFWDANAEAALKIKNALSGLWDCIQASTCPTAMSEFDLCTPPTSSIDWLMLLQSVIMNQYRLMTQYNFGSDDTYPANPLALVVNATLKARTTGQVLRIKNDRTGTSWGYISCAWFVQSAVATSPDNSLFPPFSINSSVTGCGQITEWAGYSYNQTNAEWVDNFNLTDKALDRVSRLLITHGSYDSTAAIGMPHLTSSSNRNHSCAILVTGMAHRENQSPEAVLPRGVRPQVD</sequence>
<dbReference type="Pfam" id="PF05577">
    <property type="entry name" value="Peptidase_S28"/>
    <property type="match status" value="1"/>
</dbReference>
<evidence type="ECO:0000256" key="3">
    <source>
        <dbReference type="ARBA" id="ARBA00022729"/>
    </source>
</evidence>
<protein>
    <recommendedName>
        <fullName evidence="9">Peptidase S28</fullName>
    </recommendedName>
</protein>
<dbReference type="EMBL" id="JAPDRK010000015">
    <property type="protein sequence ID" value="KAJ9606031.1"/>
    <property type="molecule type" value="Genomic_DNA"/>
</dbReference>